<dbReference type="RefSeq" id="WP_181739043.1">
    <property type="nucleotide sequence ID" value="NZ_JACEOL010000022.1"/>
</dbReference>
<evidence type="ECO:0000259" key="1">
    <source>
        <dbReference type="Pfam" id="PF18624"/>
    </source>
</evidence>
<dbReference type="AlphaFoldDB" id="A0A7W1XRV1"/>
<dbReference type="CDD" id="cd20688">
    <property type="entry name" value="CdiI_Ecoli_Nm-like"/>
    <property type="match status" value="1"/>
</dbReference>
<protein>
    <recommendedName>
        <fullName evidence="1">CDI immunity protein domain-containing protein</fullName>
    </recommendedName>
</protein>
<evidence type="ECO:0000313" key="3">
    <source>
        <dbReference type="Proteomes" id="UP000538292"/>
    </source>
</evidence>
<comment type="caution">
    <text evidence="2">The sequence shown here is derived from an EMBL/GenBank/DDBJ whole genome shotgun (WGS) entry which is preliminary data.</text>
</comment>
<sequence>MYNSEDENYKIMETVEEKELFIDCYFSLVGNYNFINCLNRFKNKKGFGIEDFGILFYYSFDEWDKYRCKENEVALIMDYPAAEEDTIGYMDFEQFYPYVYQRGQKYIQKHPEEKEEVSCLLKEIKESWGI</sequence>
<organism evidence="2 3">
    <name type="scientific">Thermoactinomyces mirandus</name>
    <dbReference type="NCBI Taxonomy" id="2756294"/>
    <lineage>
        <taxon>Bacteria</taxon>
        <taxon>Bacillati</taxon>
        <taxon>Bacillota</taxon>
        <taxon>Bacilli</taxon>
        <taxon>Bacillales</taxon>
        <taxon>Thermoactinomycetaceae</taxon>
        <taxon>Thermoactinomyces</taxon>
    </lineage>
</organism>
<feature type="domain" description="CDI immunity protein" evidence="1">
    <location>
        <begin position="18"/>
        <end position="120"/>
    </location>
</feature>
<accession>A0A7W1XRV1</accession>
<dbReference type="EMBL" id="JACEOL010000022">
    <property type="protein sequence ID" value="MBA4601980.1"/>
    <property type="molecule type" value="Genomic_DNA"/>
</dbReference>
<reference evidence="2 3" key="1">
    <citation type="submission" date="2020-07" db="EMBL/GenBank/DDBJ databases">
        <title>Thermoactinomyces phylogeny.</title>
        <authorList>
            <person name="Dunlap C."/>
        </authorList>
    </citation>
    <scope>NUCLEOTIDE SEQUENCE [LARGE SCALE GENOMIC DNA]</scope>
    <source>
        <strain evidence="2 3">AMNI-1</strain>
    </source>
</reference>
<dbReference type="Pfam" id="PF18624">
    <property type="entry name" value="CdiI_4"/>
    <property type="match status" value="1"/>
</dbReference>
<proteinExistence type="predicted"/>
<evidence type="ECO:0000313" key="2">
    <source>
        <dbReference type="EMBL" id="MBA4601980.1"/>
    </source>
</evidence>
<dbReference type="InterPro" id="IPR041256">
    <property type="entry name" value="CdiI_4"/>
</dbReference>
<name>A0A7W1XRV1_9BACL</name>
<gene>
    <name evidence="2" type="ORF">H2C83_06535</name>
</gene>
<keyword evidence="3" id="KW-1185">Reference proteome</keyword>
<dbReference type="Proteomes" id="UP000538292">
    <property type="component" value="Unassembled WGS sequence"/>
</dbReference>